<dbReference type="InterPro" id="IPR054052">
    <property type="entry name" value="Y16Q-like"/>
</dbReference>
<dbReference type="Pfam" id="PF21825">
    <property type="entry name" value="crAss001_48"/>
    <property type="match status" value="1"/>
</dbReference>
<dbReference type="EMBL" id="LS483409">
    <property type="protein sequence ID" value="SQG78778.1"/>
    <property type="molecule type" value="Genomic_DNA"/>
</dbReference>
<protein>
    <submittedName>
        <fullName evidence="1">Phage protein</fullName>
    </submittedName>
</protein>
<evidence type="ECO:0000313" key="2">
    <source>
        <dbReference type="Proteomes" id="UP000249013"/>
    </source>
</evidence>
<accession>A0AA94M1D8</accession>
<name>A0AA94M1D8_9STRE</name>
<dbReference type="Proteomes" id="UP000249013">
    <property type="component" value="Chromosome 1"/>
</dbReference>
<proteinExistence type="predicted"/>
<gene>
    <name evidence="1" type="ORF">NCTC13773_00559</name>
</gene>
<reference evidence="1 2" key="1">
    <citation type="submission" date="2018-06" db="EMBL/GenBank/DDBJ databases">
        <authorList>
            <consortium name="Pathogen Informatics"/>
            <person name="Doyle S."/>
        </authorList>
    </citation>
    <scope>NUCLEOTIDE SEQUENCE [LARGE SCALE GENOMIC DNA]</scope>
    <source>
        <strain evidence="1 2">NCTC13773</strain>
    </source>
</reference>
<dbReference type="AlphaFoldDB" id="A0AA94M1D8"/>
<evidence type="ECO:0000313" key="1">
    <source>
        <dbReference type="EMBL" id="SQG78778.1"/>
    </source>
</evidence>
<sequence length="83" mass="10075">MEVYKLRMIIEYQELKRRTEKLGIILDRWLTDDLDFEPSCPFELLESQFHVMKAYLSILAQRAEIEHIDLGYDFVNDRSKEDY</sequence>
<organism evidence="1 2">
    <name type="scientific">Streptococcus gallolyticus</name>
    <dbReference type="NCBI Taxonomy" id="315405"/>
    <lineage>
        <taxon>Bacteria</taxon>
        <taxon>Bacillati</taxon>
        <taxon>Bacillota</taxon>
        <taxon>Bacilli</taxon>
        <taxon>Lactobacillales</taxon>
        <taxon>Streptococcaceae</taxon>
        <taxon>Streptococcus</taxon>
    </lineage>
</organism>
<dbReference type="RefSeq" id="WP_077496295.1">
    <property type="nucleotide sequence ID" value="NZ_CP113954.2"/>
</dbReference>